<comment type="caution">
    <text evidence="5">The sequence shown here is derived from an EMBL/GenBank/DDBJ whole genome shotgun (WGS) entry which is preliminary data.</text>
</comment>
<proteinExistence type="predicted"/>
<organism evidence="5">
    <name type="scientific">bioreactor metagenome</name>
    <dbReference type="NCBI Taxonomy" id="1076179"/>
    <lineage>
        <taxon>unclassified sequences</taxon>
        <taxon>metagenomes</taxon>
        <taxon>ecological metagenomes</taxon>
    </lineage>
</organism>
<accession>A0A645IBI4</accession>
<evidence type="ECO:0000259" key="4">
    <source>
        <dbReference type="SMART" id="SM00895"/>
    </source>
</evidence>
<keyword evidence="2" id="KW-0238">DNA-binding</keyword>
<keyword evidence="1" id="KW-0805">Transcription regulation</keyword>
<dbReference type="Pfam" id="PF07729">
    <property type="entry name" value="FCD"/>
    <property type="match status" value="1"/>
</dbReference>
<dbReference type="PANTHER" id="PTHR43537">
    <property type="entry name" value="TRANSCRIPTIONAL REGULATOR, GNTR FAMILY"/>
    <property type="match status" value="1"/>
</dbReference>
<evidence type="ECO:0000256" key="2">
    <source>
        <dbReference type="ARBA" id="ARBA00023125"/>
    </source>
</evidence>
<dbReference type="PANTHER" id="PTHR43537:SF43">
    <property type="entry name" value="GNTR-FAMILY TRANSCRIPTIONAL REGULATOR"/>
    <property type="match status" value="1"/>
</dbReference>
<dbReference type="AlphaFoldDB" id="A0A645IBI4"/>
<sequence length="177" mass="20260">MLQVLGVVESSQGKGTYLRETLGTQIFRPLLLDMMLQRSNAEELYEFRVIFDIAALRLAITKATEDEKQAIRQKFHEYKTLSEAHIHAADQADQEFHKIILNATRNQFIIKMGTLVMELCRPYSKKGNDVLDKTVMENHEKIMEIFCSGDTSNIEDAIKNSLIVFRHILDSGLSNDI</sequence>
<evidence type="ECO:0000313" key="5">
    <source>
        <dbReference type="EMBL" id="MPN48597.1"/>
    </source>
</evidence>
<dbReference type="GO" id="GO:0003677">
    <property type="term" value="F:DNA binding"/>
    <property type="evidence" value="ECO:0007669"/>
    <property type="project" value="UniProtKB-KW"/>
</dbReference>
<gene>
    <name evidence="5" type="primary">lutR_42</name>
    <name evidence="5" type="ORF">SDC9_196207</name>
</gene>
<dbReference type="SUPFAM" id="SSF48008">
    <property type="entry name" value="GntR ligand-binding domain-like"/>
    <property type="match status" value="1"/>
</dbReference>
<reference evidence="5" key="1">
    <citation type="submission" date="2019-08" db="EMBL/GenBank/DDBJ databases">
        <authorList>
            <person name="Kucharzyk K."/>
            <person name="Murdoch R.W."/>
            <person name="Higgins S."/>
            <person name="Loffler F."/>
        </authorList>
    </citation>
    <scope>NUCLEOTIDE SEQUENCE</scope>
</reference>
<evidence type="ECO:0000256" key="1">
    <source>
        <dbReference type="ARBA" id="ARBA00023015"/>
    </source>
</evidence>
<keyword evidence="3" id="KW-0804">Transcription</keyword>
<feature type="domain" description="GntR C-terminal" evidence="4">
    <location>
        <begin position="43"/>
        <end position="142"/>
    </location>
</feature>
<name>A0A645IBI4_9ZZZZ</name>
<dbReference type="Gene3D" id="1.20.120.530">
    <property type="entry name" value="GntR ligand-binding domain-like"/>
    <property type="match status" value="1"/>
</dbReference>
<dbReference type="SMART" id="SM00895">
    <property type="entry name" value="FCD"/>
    <property type="match status" value="1"/>
</dbReference>
<dbReference type="InterPro" id="IPR011711">
    <property type="entry name" value="GntR_C"/>
</dbReference>
<dbReference type="InterPro" id="IPR008920">
    <property type="entry name" value="TF_FadR/GntR_C"/>
</dbReference>
<protein>
    <submittedName>
        <fullName evidence="5">HTH-type transcriptional regulator LutR</fullName>
    </submittedName>
</protein>
<evidence type="ECO:0000256" key="3">
    <source>
        <dbReference type="ARBA" id="ARBA00023163"/>
    </source>
</evidence>
<dbReference type="EMBL" id="VSSQ01111072">
    <property type="protein sequence ID" value="MPN48597.1"/>
    <property type="molecule type" value="Genomic_DNA"/>
</dbReference>